<dbReference type="GO" id="GO:0061630">
    <property type="term" value="F:ubiquitin protein ligase activity"/>
    <property type="evidence" value="ECO:0007669"/>
    <property type="project" value="TreeGrafter"/>
</dbReference>
<keyword evidence="2" id="KW-0472">Membrane</keyword>
<feature type="region of interest" description="Disordered" evidence="1">
    <location>
        <begin position="1"/>
        <end position="60"/>
    </location>
</feature>
<feature type="region of interest" description="Disordered" evidence="1">
    <location>
        <begin position="227"/>
        <end position="288"/>
    </location>
</feature>
<proteinExistence type="predicted"/>
<feature type="region of interest" description="Disordered" evidence="1">
    <location>
        <begin position="711"/>
        <end position="751"/>
    </location>
</feature>
<dbReference type="Proteomes" id="UP000663853">
    <property type="component" value="Unassembled WGS sequence"/>
</dbReference>
<feature type="compositionally biased region" description="Pro residues" evidence="1">
    <location>
        <begin position="95"/>
        <end position="109"/>
    </location>
</feature>
<feature type="transmembrane region" description="Helical" evidence="2">
    <location>
        <begin position="420"/>
        <end position="439"/>
    </location>
</feature>
<protein>
    <submittedName>
        <fullName evidence="3">Uncharacterized protein</fullName>
    </submittedName>
</protein>
<dbReference type="PANTHER" id="PTHR22696">
    <property type="entry name" value="E3 UBIQUITIN-PROTEIN LIGASE RNF26"/>
    <property type="match status" value="1"/>
</dbReference>
<keyword evidence="2" id="KW-1133">Transmembrane helix</keyword>
<sequence>MSAILEHFKPPPLASDPPAKTKFWPAPPKGSSGGILQRPKTESVISSNGSQCPSSPASRVSFAPLPELATRKRSNSITLGIAARSAALRAQRMGPHPPGPNRHPGPAPGRPRRRAADHYKDDQVIDLGEVAIDAGKKLWHAISRKASMASDSGRPDLHTVSHRPHGEMGGPTVGATGHNTEREISVRGFAVPEDDEEDEDEDEDDEEVQHRTEDYVAGVQAMHISANGGEGESIEPGHIRPTRLSPPPLSRSETDSSAGASGASTPNQGQEREPPADTGKDTPGRQNAQSMGVYDEWICIRATAYGRAPKPNLKCCRAPAPDSSTKTVLSTTEMAPPTPTHKHISYPYALYISIALLQAAELWEPLDMKPGRIWYLELCRWAGEKEMAYVCWTTYIAVCVAMVMNTLTRGLEGVASDGPHSFNLFGYSFLLHIYASPIMHQSPKHPEAHTSTPSRPDKHVLITIILPLLQLTILHVLAINKRLSRQRLIPTTACGLLSIIHFTYVTLFSHSTYPFFTYLNSLLEAFLVGIVRSSTAQHLPPLSVRKGRFVWNPFAEEDGVAHQSLLPNRSDDYAVALLKLGSACIEVTAMAGFGNEVSPIHTPDTIYISHSGSVIPKCPNAPPGLAREIKSVHAVEQDHSSTHAWFDIAWTREVGRFGERVARVAKGVWAVMTRRERAREDERPRGNKGEGEVYDIREVYARYLLGETVMSDDEDDEFRPGADVDESESDLDAFSEDGDGEEEEEEEDESAPALYADLARRSLPPQSYSRESSPSVPALTPMLIAHLTSPSRTPLTRNRYTALSYPPTLAIPPQQKPATNDEDSRAVCLALCDEYRASMDIAVGV</sequence>
<evidence type="ECO:0000313" key="3">
    <source>
        <dbReference type="EMBL" id="CAE6523195.1"/>
    </source>
</evidence>
<feature type="compositionally biased region" description="Acidic residues" evidence="1">
    <location>
        <begin position="711"/>
        <end position="750"/>
    </location>
</feature>
<name>A0A8H3DHD3_9AGAM</name>
<dbReference type="AlphaFoldDB" id="A0A8H3DHD3"/>
<feature type="transmembrane region" description="Helical" evidence="2">
    <location>
        <begin position="387"/>
        <end position="408"/>
    </location>
</feature>
<evidence type="ECO:0000256" key="1">
    <source>
        <dbReference type="SAM" id="MobiDB-lite"/>
    </source>
</evidence>
<accession>A0A8H3DHD3</accession>
<gene>
    <name evidence="3" type="ORF">RDB_LOCUS153233</name>
</gene>
<dbReference type="EMBL" id="CAJMXA010003889">
    <property type="protein sequence ID" value="CAE6523195.1"/>
    <property type="molecule type" value="Genomic_DNA"/>
</dbReference>
<evidence type="ECO:0000313" key="4">
    <source>
        <dbReference type="Proteomes" id="UP000663853"/>
    </source>
</evidence>
<evidence type="ECO:0000256" key="2">
    <source>
        <dbReference type="SAM" id="Phobius"/>
    </source>
</evidence>
<feature type="region of interest" description="Disordered" evidence="1">
    <location>
        <begin position="82"/>
        <end position="115"/>
    </location>
</feature>
<dbReference type="PANTHER" id="PTHR22696:SF1">
    <property type="entry name" value="E3 UBIQUITIN-PROTEIN LIGASE RNF26"/>
    <property type="match status" value="1"/>
</dbReference>
<feature type="compositionally biased region" description="Polar residues" evidence="1">
    <location>
        <begin position="43"/>
        <end position="58"/>
    </location>
</feature>
<organism evidence="3 4">
    <name type="scientific">Rhizoctonia solani</name>
    <dbReference type="NCBI Taxonomy" id="456999"/>
    <lineage>
        <taxon>Eukaryota</taxon>
        <taxon>Fungi</taxon>
        <taxon>Dikarya</taxon>
        <taxon>Basidiomycota</taxon>
        <taxon>Agaricomycotina</taxon>
        <taxon>Agaricomycetes</taxon>
        <taxon>Cantharellales</taxon>
        <taxon>Ceratobasidiaceae</taxon>
        <taxon>Rhizoctonia</taxon>
    </lineage>
</organism>
<dbReference type="GO" id="GO:0016567">
    <property type="term" value="P:protein ubiquitination"/>
    <property type="evidence" value="ECO:0007669"/>
    <property type="project" value="TreeGrafter"/>
</dbReference>
<feature type="compositionally biased region" description="Acidic residues" evidence="1">
    <location>
        <begin position="192"/>
        <end position="207"/>
    </location>
</feature>
<feature type="compositionally biased region" description="Basic and acidic residues" evidence="1">
    <location>
        <begin position="270"/>
        <end position="283"/>
    </location>
</feature>
<keyword evidence="2" id="KW-0812">Transmembrane</keyword>
<reference evidence="3" key="1">
    <citation type="submission" date="2021-01" db="EMBL/GenBank/DDBJ databases">
        <authorList>
            <person name="Kaushik A."/>
        </authorList>
    </citation>
    <scope>NUCLEOTIDE SEQUENCE</scope>
    <source>
        <strain evidence="3">AG6-10EEA</strain>
    </source>
</reference>
<comment type="caution">
    <text evidence="3">The sequence shown here is derived from an EMBL/GenBank/DDBJ whole genome shotgun (WGS) entry which is preliminary data.</text>
</comment>
<feature type="transmembrane region" description="Helical" evidence="2">
    <location>
        <begin position="488"/>
        <end position="507"/>
    </location>
</feature>
<feature type="transmembrane region" description="Helical" evidence="2">
    <location>
        <begin position="459"/>
        <end position="479"/>
    </location>
</feature>
<dbReference type="GO" id="GO:0006511">
    <property type="term" value="P:ubiquitin-dependent protein catabolic process"/>
    <property type="evidence" value="ECO:0007669"/>
    <property type="project" value="TreeGrafter"/>
</dbReference>
<feature type="region of interest" description="Disordered" evidence="1">
    <location>
        <begin position="146"/>
        <end position="210"/>
    </location>
</feature>